<feature type="transmembrane region" description="Helical" evidence="10">
    <location>
        <begin position="779"/>
        <end position="800"/>
    </location>
</feature>
<keyword evidence="7 10" id="KW-1133">Transmembrane helix</keyword>
<feature type="transmembrane region" description="Helical" evidence="10">
    <location>
        <begin position="472"/>
        <end position="493"/>
    </location>
</feature>
<evidence type="ECO:0000256" key="2">
    <source>
        <dbReference type="ARBA" id="ARBA00010199"/>
    </source>
</evidence>
<dbReference type="PANTHER" id="PTHR11206">
    <property type="entry name" value="MULTIDRUG RESISTANCE PROTEIN"/>
    <property type="match status" value="1"/>
</dbReference>
<evidence type="ECO:0000313" key="12">
    <source>
        <dbReference type="EMBL" id="KAK1938178.1"/>
    </source>
</evidence>
<dbReference type="Proteomes" id="UP001259832">
    <property type="component" value="Unassembled WGS sequence"/>
</dbReference>
<dbReference type="Pfam" id="PF01554">
    <property type="entry name" value="MatE"/>
    <property type="match status" value="2"/>
</dbReference>
<keyword evidence="3 10" id="KW-0812">Transmembrane</keyword>
<dbReference type="CDD" id="cd13132">
    <property type="entry name" value="MATE_eukaryotic"/>
    <property type="match status" value="1"/>
</dbReference>
<organism evidence="12 13">
    <name type="scientific">Phytophthora citrophthora</name>
    <dbReference type="NCBI Taxonomy" id="4793"/>
    <lineage>
        <taxon>Eukaryota</taxon>
        <taxon>Sar</taxon>
        <taxon>Stramenopiles</taxon>
        <taxon>Oomycota</taxon>
        <taxon>Peronosporomycetes</taxon>
        <taxon>Peronosporales</taxon>
        <taxon>Peronosporaceae</taxon>
        <taxon>Phytophthora</taxon>
    </lineage>
</organism>
<keyword evidence="6" id="KW-0862">Zinc</keyword>
<feature type="transmembrane region" description="Helical" evidence="10">
    <location>
        <begin position="746"/>
        <end position="767"/>
    </location>
</feature>
<evidence type="ECO:0000256" key="8">
    <source>
        <dbReference type="ARBA" id="ARBA00023136"/>
    </source>
</evidence>
<feature type="transmembrane region" description="Helical" evidence="10">
    <location>
        <begin position="703"/>
        <end position="726"/>
    </location>
</feature>
<reference evidence="12" key="1">
    <citation type="submission" date="2023-08" db="EMBL/GenBank/DDBJ databases">
        <title>Reference Genome Resource for the Citrus Pathogen Phytophthora citrophthora.</title>
        <authorList>
            <person name="Moller H."/>
            <person name="Coetzee B."/>
            <person name="Rose L.J."/>
            <person name="Van Niekerk J.M."/>
        </authorList>
    </citation>
    <scope>NUCLEOTIDE SEQUENCE</scope>
    <source>
        <strain evidence="12">STE-U-9442</strain>
    </source>
</reference>
<evidence type="ECO:0000259" key="11">
    <source>
        <dbReference type="PROSITE" id="PS50865"/>
    </source>
</evidence>
<dbReference type="SUPFAM" id="SSF144232">
    <property type="entry name" value="HIT/MYND zinc finger-like"/>
    <property type="match status" value="1"/>
</dbReference>
<sequence length="841" mass="92913">MEQPLAAPASALAPWRERLVASKVFMRYDYAWHVSSLYNYAIYKTEFQQAEHRITGIGSRLLYLHASWVETYNHTTASSSSGPRTKVYIESNGFPEFQEQVAKACKLMGYDTVVDPLTADLVFVYVAPPGERRSDESPYKTFQAVVESSKSLPDNEKPMFCFLLGDADFLPLPKTEEDENLRGLSDFAISQEFAPIAREADYGSVAQFAVEFVPSSAENLSDEFKDLKTMKLDSMMSRFGCVGQNLMHHNEKWEFYAPSESVFCHEEEDPKGVTHPGEEDTLFWFKETKGKTCDQCHAPSEKLSKCSRCRDAVYCSRECQKEAWKLHKRLCGKTHEQISASNEKATKEMNQLQAPDKSDVERSFVSLVSPQAAYVDPNYSTELKPRATDEMKTLLKLVGPVMLTTFLEFLPGFLSIVLAGNIDSPLSHHYVDAATFSIMLLNITSLSVGLGLASALDTLCSQAYGAKRLEKIGVYFQTGVIVLTVTLIPMLLINSFTESILIGLGQDEEVARLAGQFSRWMLPGVPCLFLYELTRKVLQAQNIMSPLVAIAVIGNVVNVAIGYSLAYHTSIGFNGIAMGRSLGNFVLPLLLVPYFVWRPHHLRQWWCHSWDFKAASHYIGLFLRLGVPGMLMLGMEMWAFEALSILAGLLPDSVVAVAAHSVMVNVSVLIYTTYAGLSVAANIRVGNCLGAGMPKTAKLARTVALMITLALSSLFAVLLFALSGQIPRLFLDEGDSADLASDVMAVWSPLTVMDGLNAVIQGVFRGTGMQKHAAIANGVSYYVFGVPLGVLLAFQCSLGVKGLWFGISFGNVLAVSAMTVLMLCYWNWRKLADEARARTNL</sequence>
<comment type="similarity">
    <text evidence="2">Belongs to the multi antimicrobial extrusion (MATE) (TC 2.A.66.1) family.</text>
</comment>
<feature type="transmembrane region" description="Helical" evidence="10">
    <location>
        <begin position="806"/>
        <end position="828"/>
    </location>
</feature>
<gene>
    <name evidence="12" type="ORF">P3T76_009328</name>
</gene>
<dbReference type="InterPro" id="IPR002893">
    <property type="entry name" value="Znf_MYND"/>
</dbReference>
<evidence type="ECO:0000256" key="6">
    <source>
        <dbReference type="ARBA" id="ARBA00022833"/>
    </source>
</evidence>
<evidence type="ECO:0000256" key="10">
    <source>
        <dbReference type="SAM" id="Phobius"/>
    </source>
</evidence>
<dbReference type="NCBIfam" id="TIGR00797">
    <property type="entry name" value="matE"/>
    <property type="match status" value="1"/>
</dbReference>
<dbReference type="InterPro" id="IPR045069">
    <property type="entry name" value="MATE_euk"/>
</dbReference>
<evidence type="ECO:0000256" key="4">
    <source>
        <dbReference type="ARBA" id="ARBA00022723"/>
    </source>
</evidence>
<feature type="transmembrane region" description="Helical" evidence="10">
    <location>
        <begin position="438"/>
        <end position="460"/>
    </location>
</feature>
<feature type="transmembrane region" description="Helical" evidence="10">
    <location>
        <begin position="660"/>
        <end position="683"/>
    </location>
</feature>
<keyword evidence="13" id="KW-1185">Reference proteome</keyword>
<dbReference type="Pfam" id="PF01753">
    <property type="entry name" value="zf-MYND"/>
    <property type="match status" value="1"/>
</dbReference>
<comment type="caution">
    <text evidence="12">The sequence shown here is derived from an EMBL/GenBank/DDBJ whole genome shotgun (WGS) entry which is preliminary data.</text>
</comment>
<dbReference type="EMBL" id="JASMQC010000018">
    <property type="protein sequence ID" value="KAK1938178.1"/>
    <property type="molecule type" value="Genomic_DNA"/>
</dbReference>
<keyword evidence="5 9" id="KW-0863">Zinc-finger</keyword>
<proteinExistence type="inferred from homology"/>
<feature type="transmembrane region" description="Helical" evidence="10">
    <location>
        <begin position="577"/>
        <end position="597"/>
    </location>
</feature>
<name>A0AAD9GHB0_9STRA</name>
<feature type="transmembrane region" description="Helical" evidence="10">
    <location>
        <begin position="543"/>
        <end position="565"/>
    </location>
</feature>
<dbReference type="PROSITE" id="PS50865">
    <property type="entry name" value="ZF_MYND_2"/>
    <property type="match status" value="1"/>
</dbReference>
<evidence type="ECO:0000256" key="7">
    <source>
        <dbReference type="ARBA" id="ARBA00022989"/>
    </source>
</evidence>
<evidence type="ECO:0000256" key="9">
    <source>
        <dbReference type="PROSITE-ProRule" id="PRU00134"/>
    </source>
</evidence>
<feature type="domain" description="MYND-type" evidence="11">
    <location>
        <begin position="293"/>
        <end position="331"/>
    </location>
</feature>
<dbReference type="GO" id="GO:0016020">
    <property type="term" value="C:membrane"/>
    <property type="evidence" value="ECO:0007669"/>
    <property type="project" value="UniProtKB-SubCell"/>
</dbReference>
<dbReference type="AlphaFoldDB" id="A0AAD9GHB0"/>
<evidence type="ECO:0000256" key="5">
    <source>
        <dbReference type="ARBA" id="ARBA00022771"/>
    </source>
</evidence>
<dbReference type="GO" id="GO:1990961">
    <property type="term" value="P:xenobiotic detoxification by transmembrane export across the plasma membrane"/>
    <property type="evidence" value="ECO:0007669"/>
    <property type="project" value="InterPro"/>
</dbReference>
<evidence type="ECO:0000256" key="3">
    <source>
        <dbReference type="ARBA" id="ARBA00022692"/>
    </source>
</evidence>
<dbReference type="Gene3D" id="6.10.140.2220">
    <property type="match status" value="1"/>
</dbReference>
<evidence type="ECO:0000313" key="13">
    <source>
        <dbReference type="Proteomes" id="UP001259832"/>
    </source>
</evidence>
<keyword evidence="8 10" id="KW-0472">Membrane</keyword>
<dbReference type="PROSITE" id="PS01360">
    <property type="entry name" value="ZF_MYND_1"/>
    <property type="match status" value="1"/>
</dbReference>
<protein>
    <submittedName>
        <fullName evidence="12">Multidrug and toxin extrusion protein 1</fullName>
    </submittedName>
</protein>
<dbReference type="GO" id="GO:0015297">
    <property type="term" value="F:antiporter activity"/>
    <property type="evidence" value="ECO:0007669"/>
    <property type="project" value="InterPro"/>
</dbReference>
<dbReference type="InterPro" id="IPR002528">
    <property type="entry name" value="MATE_fam"/>
</dbReference>
<comment type="subcellular location">
    <subcellularLocation>
        <location evidence="1">Membrane</location>
        <topology evidence="1">Multi-pass membrane protein</topology>
    </subcellularLocation>
</comment>
<dbReference type="GO" id="GO:0008270">
    <property type="term" value="F:zinc ion binding"/>
    <property type="evidence" value="ECO:0007669"/>
    <property type="project" value="UniProtKB-KW"/>
</dbReference>
<keyword evidence="4" id="KW-0479">Metal-binding</keyword>
<feature type="transmembrane region" description="Helical" evidence="10">
    <location>
        <begin position="394"/>
        <end position="418"/>
    </location>
</feature>
<feature type="transmembrane region" description="Helical" evidence="10">
    <location>
        <begin position="618"/>
        <end position="640"/>
    </location>
</feature>
<accession>A0AAD9GHB0</accession>
<evidence type="ECO:0000256" key="1">
    <source>
        <dbReference type="ARBA" id="ARBA00004141"/>
    </source>
</evidence>
<dbReference type="GO" id="GO:0042910">
    <property type="term" value="F:xenobiotic transmembrane transporter activity"/>
    <property type="evidence" value="ECO:0007669"/>
    <property type="project" value="InterPro"/>
</dbReference>